<dbReference type="EMBL" id="OV696699">
    <property type="protein sequence ID" value="CAH1245752.1"/>
    <property type="molecule type" value="Genomic_DNA"/>
</dbReference>
<dbReference type="Proteomes" id="UP000838412">
    <property type="component" value="Chromosome 14"/>
</dbReference>
<evidence type="ECO:0000313" key="3">
    <source>
        <dbReference type="Proteomes" id="UP000838412"/>
    </source>
</evidence>
<accession>A0A8K0EEP6</accession>
<protein>
    <submittedName>
        <fullName evidence="2">Hypp7537 protein</fullName>
    </submittedName>
</protein>
<evidence type="ECO:0000313" key="2">
    <source>
        <dbReference type="EMBL" id="CAH1245752.1"/>
    </source>
</evidence>
<reference evidence="2" key="1">
    <citation type="submission" date="2022-01" db="EMBL/GenBank/DDBJ databases">
        <authorList>
            <person name="Braso-Vives M."/>
        </authorList>
    </citation>
    <scope>NUCLEOTIDE SEQUENCE</scope>
</reference>
<proteinExistence type="predicted"/>
<gene>
    <name evidence="2" type="primary">Hypp7537</name>
    <name evidence="2" type="ORF">BLAG_LOCUS7980</name>
</gene>
<sequence>MTGLFLIGPTPDEMPSVSHRRGAPGPDGFEVTYYRPADTVNYPHPRSDCWHHLFSVEIGGVFLPTVTPTASLPSGGAVEHE</sequence>
<feature type="region of interest" description="Disordered" evidence="1">
    <location>
        <begin position="1"/>
        <end position="27"/>
    </location>
</feature>
<organism evidence="2 3">
    <name type="scientific">Branchiostoma lanceolatum</name>
    <name type="common">Common lancelet</name>
    <name type="synonym">Amphioxus lanceolatum</name>
    <dbReference type="NCBI Taxonomy" id="7740"/>
    <lineage>
        <taxon>Eukaryota</taxon>
        <taxon>Metazoa</taxon>
        <taxon>Chordata</taxon>
        <taxon>Cephalochordata</taxon>
        <taxon>Leptocardii</taxon>
        <taxon>Amphioxiformes</taxon>
        <taxon>Branchiostomatidae</taxon>
        <taxon>Branchiostoma</taxon>
    </lineage>
</organism>
<name>A0A8K0EEP6_BRALA</name>
<keyword evidence="3" id="KW-1185">Reference proteome</keyword>
<evidence type="ECO:0000256" key="1">
    <source>
        <dbReference type="SAM" id="MobiDB-lite"/>
    </source>
</evidence>
<dbReference type="AlphaFoldDB" id="A0A8K0EEP6"/>